<protein>
    <submittedName>
        <fullName evidence="1">Uncharacterized protein</fullName>
    </submittedName>
</protein>
<accession>A0ABU2UB02</accession>
<dbReference type="Proteomes" id="UP001183809">
    <property type="component" value="Unassembled WGS sequence"/>
</dbReference>
<dbReference type="EMBL" id="JAVREY010000247">
    <property type="protein sequence ID" value="MDT0470245.1"/>
    <property type="molecule type" value="Genomic_DNA"/>
</dbReference>
<name>A0ABU2UB02_9ACTN</name>
<comment type="caution">
    <text evidence="1">The sequence shown here is derived from an EMBL/GenBank/DDBJ whole genome shotgun (WGS) entry which is preliminary data.</text>
</comment>
<proteinExistence type="predicted"/>
<evidence type="ECO:0000313" key="1">
    <source>
        <dbReference type="EMBL" id="MDT0470245.1"/>
    </source>
</evidence>
<keyword evidence="2" id="KW-1185">Reference proteome</keyword>
<gene>
    <name evidence="1" type="ORF">RM764_46395</name>
</gene>
<sequence length="78" mass="8288">MAAASNESGSNRNTGARRTARKKMLKRILLKVGIGLLVHEGIPELDDLLGDASEAAQDALEQLGDRFADGDGSDESTY</sequence>
<reference evidence="2" key="1">
    <citation type="submission" date="2023-07" db="EMBL/GenBank/DDBJ databases">
        <title>30 novel species of actinomycetes from the DSMZ collection.</title>
        <authorList>
            <person name="Nouioui I."/>
        </authorList>
    </citation>
    <scope>NUCLEOTIDE SEQUENCE [LARGE SCALE GENOMIC DNA]</scope>
    <source>
        <strain evidence="2">DSM 41699</strain>
    </source>
</reference>
<dbReference type="RefSeq" id="WP_311701680.1">
    <property type="nucleotide sequence ID" value="NZ_JAVREY010000247.1"/>
</dbReference>
<evidence type="ECO:0000313" key="2">
    <source>
        <dbReference type="Proteomes" id="UP001183809"/>
    </source>
</evidence>
<organism evidence="1 2">
    <name type="scientific">Streptomyces gibsoniae</name>
    <dbReference type="NCBI Taxonomy" id="3075529"/>
    <lineage>
        <taxon>Bacteria</taxon>
        <taxon>Bacillati</taxon>
        <taxon>Actinomycetota</taxon>
        <taxon>Actinomycetes</taxon>
        <taxon>Kitasatosporales</taxon>
        <taxon>Streptomycetaceae</taxon>
        <taxon>Streptomyces</taxon>
    </lineage>
</organism>